<proteinExistence type="predicted"/>
<evidence type="ECO:0000313" key="2">
    <source>
        <dbReference type="EMBL" id="QHT81609.1"/>
    </source>
</evidence>
<dbReference type="InterPro" id="IPR036249">
    <property type="entry name" value="Thioredoxin-like_sf"/>
</dbReference>
<dbReference type="AlphaFoldDB" id="A0A6C0HM88"/>
<protein>
    <recommendedName>
        <fullName evidence="1">Glutaredoxin domain-containing protein</fullName>
    </recommendedName>
</protein>
<dbReference type="SUPFAM" id="SSF52833">
    <property type="entry name" value="Thioredoxin-like"/>
    <property type="match status" value="1"/>
</dbReference>
<organism evidence="2">
    <name type="scientific">viral metagenome</name>
    <dbReference type="NCBI Taxonomy" id="1070528"/>
    <lineage>
        <taxon>unclassified sequences</taxon>
        <taxon>metagenomes</taxon>
        <taxon>organismal metagenomes</taxon>
    </lineage>
</organism>
<dbReference type="InterPro" id="IPR002109">
    <property type="entry name" value="Glutaredoxin"/>
</dbReference>
<name>A0A6C0HM88_9ZZZZ</name>
<dbReference type="CDD" id="cd02066">
    <property type="entry name" value="GRX_family"/>
    <property type="match status" value="1"/>
</dbReference>
<dbReference type="PROSITE" id="PS51354">
    <property type="entry name" value="GLUTAREDOXIN_2"/>
    <property type="match status" value="1"/>
</dbReference>
<dbReference type="EMBL" id="MN739986">
    <property type="protein sequence ID" value="QHT81609.1"/>
    <property type="molecule type" value="Genomic_DNA"/>
</dbReference>
<dbReference type="GO" id="GO:0005737">
    <property type="term" value="C:cytoplasm"/>
    <property type="evidence" value="ECO:0007669"/>
    <property type="project" value="TreeGrafter"/>
</dbReference>
<sequence>MKNLICKKGVYYLSDDKGTVNGTSKKITDNNVANTDNIPNKRFKSSIVIYGRYTCPYCIALVELLKTKPALDKRTVFVEVDMADEPLFKKTKLLKLLKTDIANHTTVPIVFDKGKFVGGSSDAKIYFELE</sequence>
<dbReference type="Pfam" id="PF00462">
    <property type="entry name" value="Glutaredoxin"/>
    <property type="match status" value="1"/>
</dbReference>
<dbReference type="Gene3D" id="3.40.30.10">
    <property type="entry name" value="Glutaredoxin"/>
    <property type="match status" value="1"/>
</dbReference>
<reference evidence="2" key="1">
    <citation type="journal article" date="2020" name="Nature">
        <title>Giant virus diversity and host interactions through global metagenomics.</title>
        <authorList>
            <person name="Schulz F."/>
            <person name="Roux S."/>
            <person name="Paez-Espino D."/>
            <person name="Jungbluth S."/>
            <person name="Walsh D.A."/>
            <person name="Denef V.J."/>
            <person name="McMahon K.D."/>
            <person name="Konstantinidis K.T."/>
            <person name="Eloe-Fadrosh E.A."/>
            <person name="Kyrpides N.C."/>
            <person name="Woyke T."/>
        </authorList>
    </citation>
    <scope>NUCLEOTIDE SEQUENCE</scope>
    <source>
        <strain evidence="2">GVMAG-M-3300023184-13</strain>
    </source>
</reference>
<dbReference type="PANTHER" id="PTHR45694:SF18">
    <property type="entry name" value="GLUTAREDOXIN-1-RELATED"/>
    <property type="match status" value="1"/>
</dbReference>
<dbReference type="GO" id="GO:0015038">
    <property type="term" value="F:glutathione disulfide oxidoreductase activity"/>
    <property type="evidence" value="ECO:0007669"/>
    <property type="project" value="TreeGrafter"/>
</dbReference>
<evidence type="ECO:0000259" key="1">
    <source>
        <dbReference type="Pfam" id="PF00462"/>
    </source>
</evidence>
<dbReference type="GO" id="GO:0034599">
    <property type="term" value="P:cellular response to oxidative stress"/>
    <property type="evidence" value="ECO:0007669"/>
    <property type="project" value="TreeGrafter"/>
</dbReference>
<accession>A0A6C0HM88</accession>
<dbReference type="PANTHER" id="PTHR45694">
    <property type="entry name" value="GLUTAREDOXIN 2"/>
    <property type="match status" value="1"/>
</dbReference>
<feature type="domain" description="Glutaredoxin" evidence="1">
    <location>
        <begin position="47"/>
        <end position="117"/>
    </location>
</feature>